<gene>
    <name evidence="1" type="ORF">OMP38_13540</name>
</gene>
<protein>
    <submittedName>
        <fullName evidence="1">Lasso peptide biosynthesis PqqD family chaperone</fullName>
    </submittedName>
</protein>
<reference evidence="1 2" key="1">
    <citation type="submission" date="2022-10" db="EMBL/GenBank/DDBJ databases">
        <title>Comparative genomic analysis of Cohnella hashimotonis sp. nov., isolated from the International Space Station.</title>
        <authorList>
            <person name="Simpson A."/>
            <person name="Venkateswaran K."/>
        </authorList>
    </citation>
    <scope>NUCLEOTIDE SEQUENCE [LARGE SCALE GENOMIC DNA]</scope>
    <source>
        <strain evidence="1 2">DSM 18997</strain>
    </source>
</reference>
<comment type="caution">
    <text evidence="1">The sequence shown here is derived from an EMBL/GenBank/DDBJ whole genome shotgun (WGS) entry which is preliminary data.</text>
</comment>
<proteinExistence type="predicted"/>
<dbReference type="Gene3D" id="1.10.10.1150">
    <property type="entry name" value="Coenzyme PQQ synthesis protein D (PqqD)"/>
    <property type="match status" value="1"/>
</dbReference>
<dbReference type="InterPro" id="IPR008792">
    <property type="entry name" value="PQQD"/>
</dbReference>
<evidence type="ECO:0000313" key="1">
    <source>
        <dbReference type="EMBL" id="MDG0791772.1"/>
    </source>
</evidence>
<sequence length="100" mass="11241">MNNQPVQWTPTDRIEQSKDHIVSDMDGEKVMLSVQKGKYYNLGEVGGRIWDLLASPCTVQQLIDNLLAQYEVEPETCRAHVASFLDTLWSEGLICRASAS</sequence>
<dbReference type="AlphaFoldDB" id="A0A9X4KGJ4"/>
<dbReference type="NCBIfam" id="NF033536">
    <property type="entry name" value="lasso_PqqD_Bac"/>
    <property type="match status" value="1"/>
</dbReference>
<organism evidence="1 2">
    <name type="scientific">Cohnella ginsengisoli</name>
    <dbReference type="NCBI Taxonomy" id="425004"/>
    <lineage>
        <taxon>Bacteria</taxon>
        <taxon>Bacillati</taxon>
        <taxon>Bacillota</taxon>
        <taxon>Bacilli</taxon>
        <taxon>Bacillales</taxon>
        <taxon>Paenibacillaceae</taxon>
        <taxon>Cohnella</taxon>
    </lineage>
</organism>
<keyword evidence="2" id="KW-1185">Reference proteome</keyword>
<dbReference type="RefSeq" id="WP_277565621.1">
    <property type="nucleotide sequence ID" value="NZ_JAPDHZ010000003.1"/>
</dbReference>
<dbReference type="Pfam" id="PF05402">
    <property type="entry name" value="PqqD"/>
    <property type="match status" value="1"/>
</dbReference>
<name>A0A9X4KGJ4_9BACL</name>
<dbReference type="InterPro" id="IPR041881">
    <property type="entry name" value="PqqD_sf"/>
</dbReference>
<dbReference type="EMBL" id="JAPDHZ010000003">
    <property type="protein sequence ID" value="MDG0791772.1"/>
    <property type="molecule type" value="Genomic_DNA"/>
</dbReference>
<dbReference type="Proteomes" id="UP001153387">
    <property type="component" value="Unassembled WGS sequence"/>
</dbReference>
<evidence type="ECO:0000313" key="2">
    <source>
        <dbReference type="Proteomes" id="UP001153387"/>
    </source>
</evidence>
<accession>A0A9X4KGJ4</accession>